<dbReference type="Proteomes" id="UP001460270">
    <property type="component" value="Unassembled WGS sequence"/>
</dbReference>
<feature type="compositionally biased region" description="Polar residues" evidence="8">
    <location>
        <begin position="254"/>
        <end position="267"/>
    </location>
</feature>
<protein>
    <recommendedName>
        <fullName evidence="9">Fork-head domain-containing protein</fullName>
    </recommendedName>
</protein>
<keyword evidence="11" id="KW-1185">Reference proteome</keyword>
<keyword evidence="4 7" id="KW-0238">DNA-binding</keyword>
<comment type="caution">
    <text evidence="10">The sequence shown here is derived from an EMBL/GenBank/DDBJ whole genome shotgun (WGS) entry which is preliminary data.</text>
</comment>
<evidence type="ECO:0000256" key="6">
    <source>
        <dbReference type="ARBA" id="ARBA00023242"/>
    </source>
</evidence>
<feature type="DNA-binding region" description="Fork-head" evidence="7">
    <location>
        <begin position="105"/>
        <end position="201"/>
    </location>
</feature>
<dbReference type="PANTHER" id="PTHR46721">
    <property type="entry name" value="FORKHEAD BOX PROTEIN N1"/>
    <property type="match status" value="1"/>
</dbReference>
<dbReference type="SUPFAM" id="SSF46785">
    <property type="entry name" value="Winged helix' DNA-binding domain"/>
    <property type="match status" value="1"/>
</dbReference>
<keyword evidence="6 7" id="KW-0539">Nucleus</keyword>
<feature type="region of interest" description="Disordered" evidence="8">
    <location>
        <begin position="244"/>
        <end position="267"/>
    </location>
</feature>
<comment type="subcellular location">
    <subcellularLocation>
        <location evidence="1 7">Nucleus</location>
    </subcellularLocation>
</comment>
<evidence type="ECO:0000256" key="1">
    <source>
        <dbReference type="ARBA" id="ARBA00004123"/>
    </source>
</evidence>
<keyword evidence="5" id="KW-0804">Transcription</keyword>
<evidence type="ECO:0000256" key="4">
    <source>
        <dbReference type="ARBA" id="ARBA00023125"/>
    </source>
</evidence>
<evidence type="ECO:0000256" key="8">
    <source>
        <dbReference type="SAM" id="MobiDB-lite"/>
    </source>
</evidence>
<dbReference type="GO" id="GO:0000976">
    <property type="term" value="F:transcription cis-regulatory region binding"/>
    <property type="evidence" value="ECO:0007669"/>
    <property type="project" value="TreeGrafter"/>
</dbReference>
<dbReference type="GO" id="GO:0005634">
    <property type="term" value="C:nucleus"/>
    <property type="evidence" value="ECO:0007669"/>
    <property type="project" value="UniProtKB-SubCell"/>
</dbReference>
<dbReference type="InterPro" id="IPR030456">
    <property type="entry name" value="TF_fork_head_CS_2"/>
</dbReference>
<dbReference type="InterPro" id="IPR036390">
    <property type="entry name" value="WH_DNA-bd_sf"/>
</dbReference>
<keyword evidence="2" id="KW-0217">Developmental protein</keyword>
<dbReference type="InterPro" id="IPR036388">
    <property type="entry name" value="WH-like_DNA-bd_sf"/>
</dbReference>
<sequence>MAQLQIQDLNVDIHSQSLSAVSRTHSVDGTVSGNVKHFYPYLPVFSEGASVPLCPPSRCGSDLCSESLWDKNHTGQLTVNQCNSSKYSFQKYSSTCAENAPQFPKPIYSYSILIFLALKNSKSGSLPVSEIYSFMTEHFPYFKTAPDGWKNSVRHNLSLNKCFEKVENKNGNSSRKGCLWALNPAKVDKMQEELHKWRRKDPGTVRRSMAKPEDLDHLLREKPNKFRSLTTCCTTRPCMFSSASHYGSEHARPPSSSSQHFPKYLSHSTPHQPDLSYALYPSYNQHVAPSRLLSPRAGKMPPPYSVALRDEHSRRSMHDLLMDGDAGCDIDALNPSLTDLQLQGSLWEELKQDSARVVPSLSPSTLEAVTNEQSCYLNPTVPCTSERVTNANNAHYVDKDPESMWVQDENYECPLGVYSELESFTGCLSSSTTSVSLM</sequence>
<evidence type="ECO:0000256" key="7">
    <source>
        <dbReference type="PROSITE-ProRule" id="PRU00089"/>
    </source>
</evidence>
<dbReference type="PRINTS" id="PR00053">
    <property type="entry name" value="FORKHEAD"/>
</dbReference>
<dbReference type="PROSITE" id="PS00658">
    <property type="entry name" value="FORK_HEAD_2"/>
    <property type="match status" value="1"/>
</dbReference>
<dbReference type="InterPro" id="IPR001766">
    <property type="entry name" value="Fork_head_dom"/>
</dbReference>
<evidence type="ECO:0000256" key="5">
    <source>
        <dbReference type="ARBA" id="ARBA00023163"/>
    </source>
</evidence>
<dbReference type="Gene3D" id="1.10.10.10">
    <property type="entry name" value="Winged helix-like DNA-binding domain superfamily/Winged helix DNA-binding domain"/>
    <property type="match status" value="1"/>
</dbReference>
<dbReference type="PROSITE" id="PS50039">
    <property type="entry name" value="FORK_HEAD_3"/>
    <property type="match status" value="1"/>
</dbReference>
<evidence type="ECO:0000256" key="3">
    <source>
        <dbReference type="ARBA" id="ARBA00023015"/>
    </source>
</evidence>
<dbReference type="CDD" id="cd20056">
    <property type="entry name" value="FH_FOXN1"/>
    <property type="match status" value="1"/>
</dbReference>
<evidence type="ECO:0000256" key="2">
    <source>
        <dbReference type="ARBA" id="ARBA00022473"/>
    </source>
</evidence>
<dbReference type="PANTHER" id="PTHR46721:SF3">
    <property type="entry name" value="FORKHEAD BOX N1"/>
    <property type="match status" value="1"/>
</dbReference>
<evidence type="ECO:0000259" key="9">
    <source>
        <dbReference type="PROSITE" id="PS50039"/>
    </source>
</evidence>
<proteinExistence type="predicted"/>
<feature type="domain" description="Fork-head" evidence="9">
    <location>
        <begin position="105"/>
        <end position="201"/>
    </location>
</feature>
<evidence type="ECO:0000313" key="11">
    <source>
        <dbReference type="Proteomes" id="UP001460270"/>
    </source>
</evidence>
<dbReference type="AlphaFoldDB" id="A0AAW0MPR6"/>
<keyword evidence="3" id="KW-0805">Transcription regulation</keyword>
<reference evidence="11" key="1">
    <citation type="submission" date="2024-04" db="EMBL/GenBank/DDBJ databases">
        <title>Salinicola lusitanus LLJ914,a marine bacterium isolated from the Okinawa Trough.</title>
        <authorList>
            <person name="Li J."/>
        </authorList>
    </citation>
    <scope>NUCLEOTIDE SEQUENCE [LARGE SCALE GENOMIC DNA]</scope>
</reference>
<dbReference type="GO" id="GO:0000981">
    <property type="term" value="F:DNA-binding transcription factor activity, RNA polymerase II-specific"/>
    <property type="evidence" value="ECO:0007669"/>
    <property type="project" value="TreeGrafter"/>
</dbReference>
<evidence type="ECO:0000313" key="10">
    <source>
        <dbReference type="EMBL" id="KAK7882090.1"/>
    </source>
</evidence>
<dbReference type="SMART" id="SM00339">
    <property type="entry name" value="FH"/>
    <property type="match status" value="1"/>
</dbReference>
<organism evidence="10 11">
    <name type="scientific">Mugilogobius chulae</name>
    <name type="common">yellowstripe goby</name>
    <dbReference type="NCBI Taxonomy" id="88201"/>
    <lineage>
        <taxon>Eukaryota</taxon>
        <taxon>Metazoa</taxon>
        <taxon>Chordata</taxon>
        <taxon>Craniata</taxon>
        <taxon>Vertebrata</taxon>
        <taxon>Euteleostomi</taxon>
        <taxon>Actinopterygii</taxon>
        <taxon>Neopterygii</taxon>
        <taxon>Teleostei</taxon>
        <taxon>Neoteleostei</taxon>
        <taxon>Acanthomorphata</taxon>
        <taxon>Gobiaria</taxon>
        <taxon>Gobiiformes</taxon>
        <taxon>Gobioidei</taxon>
        <taxon>Gobiidae</taxon>
        <taxon>Gobionellinae</taxon>
        <taxon>Mugilogobius</taxon>
    </lineage>
</organism>
<dbReference type="InterPro" id="IPR047401">
    <property type="entry name" value="FH_FOXN1"/>
</dbReference>
<name>A0AAW0MPR6_9GOBI</name>
<dbReference type="InterPro" id="IPR049624">
    <property type="entry name" value="FOXN1_4"/>
</dbReference>
<dbReference type="Pfam" id="PF00250">
    <property type="entry name" value="Forkhead"/>
    <property type="match status" value="1"/>
</dbReference>
<dbReference type="FunFam" id="1.10.10.10:FF:000122">
    <property type="entry name" value="Forkhead box protein N1"/>
    <property type="match status" value="1"/>
</dbReference>
<dbReference type="EMBL" id="JBBPFD010000021">
    <property type="protein sequence ID" value="KAK7882090.1"/>
    <property type="molecule type" value="Genomic_DNA"/>
</dbReference>
<accession>A0AAW0MPR6</accession>
<gene>
    <name evidence="10" type="ORF">WMY93_028264</name>
</gene>